<dbReference type="Proteomes" id="UP000179122">
    <property type="component" value="Unassembled WGS sequence"/>
</dbReference>
<dbReference type="InterPro" id="IPR050076">
    <property type="entry name" value="ArchSynthase1/Queuine_TRR"/>
</dbReference>
<protein>
    <recommendedName>
        <fullName evidence="4">tRNA-guanine(15) transglycosylase-like domain-containing protein</fullName>
    </recommendedName>
</protein>
<dbReference type="GO" id="GO:0008479">
    <property type="term" value="F:tRNA-guanosine(34) queuine transglycosylase activity"/>
    <property type="evidence" value="ECO:0007669"/>
    <property type="project" value="InterPro"/>
</dbReference>
<organism evidence="5 6">
    <name type="scientific">Candidatus Nealsonbacteria bacterium RIFCSPLOWO2_12_FULL_39_31</name>
    <dbReference type="NCBI Taxonomy" id="1801676"/>
    <lineage>
        <taxon>Bacteria</taxon>
        <taxon>Candidatus Nealsoniibacteriota</taxon>
    </lineage>
</organism>
<dbReference type="PANTHER" id="PTHR46499:SF1">
    <property type="entry name" value="QUEUINE TRNA-RIBOSYLTRANSFERASE"/>
    <property type="match status" value="1"/>
</dbReference>
<dbReference type="SUPFAM" id="SSF51713">
    <property type="entry name" value="tRNA-guanine transglycosylase"/>
    <property type="match status" value="1"/>
</dbReference>
<evidence type="ECO:0000259" key="4">
    <source>
        <dbReference type="Pfam" id="PF01702"/>
    </source>
</evidence>
<evidence type="ECO:0000256" key="3">
    <source>
        <dbReference type="ARBA" id="ARBA00022694"/>
    </source>
</evidence>
<dbReference type="Pfam" id="PF01702">
    <property type="entry name" value="TGT"/>
    <property type="match status" value="1"/>
</dbReference>
<dbReference type="NCBIfam" id="TIGR00449">
    <property type="entry name" value="tgt_general"/>
    <property type="match status" value="1"/>
</dbReference>
<keyword evidence="3" id="KW-0819">tRNA processing</keyword>
<comment type="caution">
    <text evidence="5">The sequence shown here is derived from an EMBL/GenBank/DDBJ whole genome shotgun (WGS) entry which is preliminary data.</text>
</comment>
<gene>
    <name evidence="5" type="ORF">A3F95_00025</name>
</gene>
<dbReference type="InterPro" id="IPR004803">
    <property type="entry name" value="TGT"/>
</dbReference>
<accession>A0A1G2ENC1</accession>
<dbReference type="GO" id="GO:0002099">
    <property type="term" value="P:tRNA wobble guanine modification"/>
    <property type="evidence" value="ECO:0007669"/>
    <property type="project" value="TreeGrafter"/>
</dbReference>
<dbReference type="InterPro" id="IPR036511">
    <property type="entry name" value="TGT-like_sf"/>
</dbReference>
<keyword evidence="2" id="KW-0808">Transferase</keyword>
<sequence length="387" mass="43162">MFFKIKNKLGWARTGTINTVHGEILTPGFAFVATHGTIKSLDKKEHNLASPELTISNTFHLFVTGKVKEIKKAGGLHKRFGLKNPIMTDSGGFQVFSLGWGKVHKVGKVNPQKFPSTSDVEGKKNPVKIGCDGVVFTYDGKKYELDPKVSIKNQEDLGADIIFAFDECTSSLNNYDYNKKSLLKTHRWAKECLKAKKKNGQVLYGIVQGGIFEDLRKESSAMIGSLPFEGFGIGGSFGEKQMGEVLGWSLSGLPEDKPRHLLGIGAIKDIFIGAENGIDTFDCVIPTREARHGALYSRNGRLDIQRGIFAKDNKAVEKGCKCELCSGGLKRKDIRQMFKENRVKTQSLATLHNIYFYKTLFEKIRKAIDSGKSGNWKKLKKEYRKLL</sequence>
<dbReference type="GO" id="GO:0005737">
    <property type="term" value="C:cytoplasm"/>
    <property type="evidence" value="ECO:0007669"/>
    <property type="project" value="TreeGrafter"/>
</dbReference>
<feature type="domain" description="tRNA-guanine(15) transglycosylase-like" evidence="4">
    <location>
        <begin position="12"/>
        <end position="378"/>
    </location>
</feature>
<dbReference type="EMBL" id="MHML01000008">
    <property type="protein sequence ID" value="OGZ27294.1"/>
    <property type="molecule type" value="Genomic_DNA"/>
</dbReference>
<evidence type="ECO:0000313" key="6">
    <source>
        <dbReference type="Proteomes" id="UP000179122"/>
    </source>
</evidence>
<reference evidence="5 6" key="1">
    <citation type="journal article" date="2016" name="Nat. Commun.">
        <title>Thousands of microbial genomes shed light on interconnected biogeochemical processes in an aquifer system.</title>
        <authorList>
            <person name="Anantharaman K."/>
            <person name="Brown C.T."/>
            <person name="Hug L.A."/>
            <person name="Sharon I."/>
            <person name="Castelle C.J."/>
            <person name="Probst A.J."/>
            <person name="Thomas B.C."/>
            <person name="Singh A."/>
            <person name="Wilkins M.J."/>
            <person name="Karaoz U."/>
            <person name="Brodie E.L."/>
            <person name="Williams K.H."/>
            <person name="Hubbard S.S."/>
            <person name="Banfield J.F."/>
        </authorList>
    </citation>
    <scope>NUCLEOTIDE SEQUENCE [LARGE SCALE GENOMIC DNA]</scope>
</reference>
<dbReference type="Gene3D" id="3.20.20.105">
    <property type="entry name" value="Queuine tRNA-ribosyltransferase-like"/>
    <property type="match status" value="1"/>
</dbReference>
<keyword evidence="1" id="KW-0328">Glycosyltransferase</keyword>
<dbReference type="NCBIfam" id="TIGR00430">
    <property type="entry name" value="Q_tRNA_tgt"/>
    <property type="match status" value="1"/>
</dbReference>
<name>A0A1G2ENC1_9BACT</name>
<dbReference type="AlphaFoldDB" id="A0A1G2ENC1"/>
<dbReference type="PANTHER" id="PTHR46499">
    <property type="entry name" value="QUEUINE TRNA-RIBOSYLTRANSFERASE"/>
    <property type="match status" value="1"/>
</dbReference>
<evidence type="ECO:0000256" key="2">
    <source>
        <dbReference type="ARBA" id="ARBA00022679"/>
    </source>
</evidence>
<evidence type="ECO:0000313" key="5">
    <source>
        <dbReference type="EMBL" id="OGZ27294.1"/>
    </source>
</evidence>
<dbReference type="InterPro" id="IPR002616">
    <property type="entry name" value="tRNA_ribo_trans-like"/>
</dbReference>
<evidence type="ECO:0000256" key="1">
    <source>
        <dbReference type="ARBA" id="ARBA00022676"/>
    </source>
</evidence>
<proteinExistence type="predicted"/>